<dbReference type="InterPro" id="IPR019826">
    <property type="entry name" value="Carboxylesterase_B_AS"/>
</dbReference>
<keyword evidence="3" id="KW-0732">Signal</keyword>
<dbReference type="EC" id="3.1.1.-" evidence="3"/>
<dbReference type="PANTHER" id="PTHR11559">
    <property type="entry name" value="CARBOXYLESTERASE"/>
    <property type="match status" value="1"/>
</dbReference>
<dbReference type="RefSeq" id="WP_087375313.1">
    <property type="nucleotide sequence ID" value="NZ_NFIJ01000004.1"/>
</dbReference>
<dbReference type="Proteomes" id="UP000195975">
    <property type="component" value="Unassembled WGS sequence"/>
</dbReference>
<dbReference type="Pfam" id="PF00135">
    <property type="entry name" value="COesterase"/>
    <property type="match status" value="1"/>
</dbReference>
<evidence type="ECO:0000313" key="5">
    <source>
        <dbReference type="EMBL" id="OUO06074.1"/>
    </source>
</evidence>
<evidence type="ECO:0000256" key="3">
    <source>
        <dbReference type="RuleBase" id="RU361235"/>
    </source>
</evidence>
<dbReference type="SUPFAM" id="SSF53474">
    <property type="entry name" value="alpha/beta-Hydrolases"/>
    <property type="match status" value="1"/>
</dbReference>
<proteinExistence type="inferred from homology"/>
<reference evidence="6" key="1">
    <citation type="submission" date="2017-04" db="EMBL/GenBank/DDBJ databases">
        <title>Function of individual gut microbiota members based on whole genome sequencing of pure cultures obtained from chicken caecum.</title>
        <authorList>
            <person name="Medvecky M."/>
            <person name="Cejkova D."/>
            <person name="Polansky O."/>
            <person name="Karasova D."/>
            <person name="Kubasova T."/>
            <person name="Cizek A."/>
            <person name="Rychlik I."/>
        </authorList>
    </citation>
    <scope>NUCLEOTIDE SEQUENCE [LARGE SCALE GENOMIC DNA]</scope>
    <source>
        <strain evidence="6">An42</strain>
    </source>
</reference>
<evidence type="ECO:0000256" key="2">
    <source>
        <dbReference type="ARBA" id="ARBA00022801"/>
    </source>
</evidence>
<organism evidence="5 6">
    <name type="scientific">Parabacteroides johnsonii</name>
    <dbReference type="NCBI Taxonomy" id="387661"/>
    <lineage>
        <taxon>Bacteria</taxon>
        <taxon>Pseudomonadati</taxon>
        <taxon>Bacteroidota</taxon>
        <taxon>Bacteroidia</taxon>
        <taxon>Bacteroidales</taxon>
        <taxon>Tannerellaceae</taxon>
        <taxon>Parabacteroides</taxon>
    </lineage>
</organism>
<accession>A0A9Q5SSF9</accession>
<evidence type="ECO:0000256" key="1">
    <source>
        <dbReference type="ARBA" id="ARBA00005964"/>
    </source>
</evidence>
<evidence type="ECO:0000259" key="4">
    <source>
        <dbReference type="Pfam" id="PF00135"/>
    </source>
</evidence>
<feature type="domain" description="Carboxylesterase type B" evidence="4">
    <location>
        <begin position="31"/>
        <end position="515"/>
    </location>
</feature>
<protein>
    <recommendedName>
        <fullName evidence="3">Carboxylic ester hydrolase</fullName>
        <ecNumber evidence="3">3.1.1.-</ecNumber>
    </recommendedName>
</protein>
<comment type="caution">
    <text evidence="5">The sequence shown here is derived from an EMBL/GenBank/DDBJ whole genome shotgun (WGS) entry which is preliminary data.</text>
</comment>
<dbReference type="InterPro" id="IPR019819">
    <property type="entry name" value="Carboxylesterase_B_CS"/>
</dbReference>
<name>A0A9Q5SSF9_9BACT</name>
<dbReference type="EMBL" id="NFIJ01000004">
    <property type="protein sequence ID" value="OUO06074.1"/>
    <property type="molecule type" value="Genomic_DNA"/>
</dbReference>
<gene>
    <name evidence="5" type="ORF">B5F96_06145</name>
</gene>
<dbReference type="InterPro" id="IPR002018">
    <property type="entry name" value="CarbesteraseB"/>
</dbReference>
<feature type="chain" id="PRO_5040546942" description="Carboxylic ester hydrolase" evidence="3">
    <location>
        <begin position="19"/>
        <end position="536"/>
    </location>
</feature>
<keyword evidence="2 3" id="KW-0378">Hydrolase</keyword>
<dbReference type="Gene3D" id="3.40.50.1820">
    <property type="entry name" value="alpha/beta hydrolase"/>
    <property type="match status" value="1"/>
</dbReference>
<sequence>MKNLCILIAMMAHCVLCAQNRSIASDSVQYPTVRTAAGIVRGISENGIISYKGIPYAAPPIGEYRWRPPQPVRPWQGELDATKFRADCAQAGWPAVSGKIAKGSSEDCLYLNLWIPSETNVNAGLPVMVWIHGGGFVGGSGADKAFSGEAFARQGVILVTFNYRLGRLGHFAFPALTKEYPEEPKGSYAYMDQIAALEWVQKNIKSFGGNPDNVTIFGESAGGVSVHSLLTIPAAKGTFQKAIIESGGGRDGVLTARPINKNNADPFYPVSAETIGINFARKHGIYGTDSEALAKLRALSVEDIIDGGLESYGTSNIPISSGPILDGKLVFETAESAYKANRQTSVPLIIGFNSAEVQGGFIQASTKQELFAMYGDWEKEAVAAYDPDGTVEFSKLMTMITTDRVWAEPARFTAHTFSKSSAPVYVYLFGYVPSVLRKRMNGAPHASEIPYVFGNLHTRWGVDNITQKDIEVSKMMNTYWCNFAKTDNPNAEGLPIWPLFNSNTDMLMEFSVDGKAEGVVNPKKKRLDVTEKAFVK</sequence>
<dbReference type="PROSITE" id="PS00941">
    <property type="entry name" value="CARBOXYLESTERASE_B_2"/>
    <property type="match status" value="1"/>
</dbReference>
<dbReference type="InterPro" id="IPR029058">
    <property type="entry name" value="AB_hydrolase_fold"/>
</dbReference>
<evidence type="ECO:0000313" key="6">
    <source>
        <dbReference type="Proteomes" id="UP000195975"/>
    </source>
</evidence>
<dbReference type="GO" id="GO:0016787">
    <property type="term" value="F:hydrolase activity"/>
    <property type="evidence" value="ECO:0007669"/>
    <property type="project" value="UniProtKB-KW"/>
</dbReference>
<dbReference type="InterPro" id="IPR050309">
    <property type="entry name" value="Type-B_Carboxylest/Lipase"/>
</dbReference>
<feature type="signal peptide" evidence="3">
    <location>
        <begin position="1"/>
        <end position="18"/>
    </location>
</feature>
<dbReference type="PROSITE" id="PS00122">
    <property type="entry name" value="CARBOXYLESTERASE_B_1"/>
    <property type="match status" value="1"/>
</dbReference>
<comment type="similarity">
    <text evidence="1 3">Belongs to the type-B carboxylesterase/lipase family.</text>
</comment>
<dbReference type="AlphaFoldDB" id="A0A9Q5SSF9"/>